<accession>A0A1I4UBW1</accession>
<gene>
    <name evidence="1" type="ORF">SAMN05421863_106224</name>
</gene>
<protein>
    <submittedName>
        <fullName evidence="1">Uncharacterized protein</fullName>
    </submittedName>
</protein>
<evidence type="ECO:0000313" key="1">
    <source>
        <dbReference type="EMBL" id="SFM86405.1"/>
    </source>
</evidence>
<organism evidence="1 2">
    <name type="scientific">Nitrosomonas communis</name>
    <dbReference type="NCBI Taxonomy" id="44574"/>
    <lineage>
        <taxon>Bacteria</taxon>
        <taxon>Pseudomonadati</taxon>
        <taxon>Pseudomonadota</taxon>
        <taxon>Betaproteobacteria</taxon>
        <taxon>Nitrosomonadales</taxon>
        <taxon>Nitrosomonadaceae</taxon>
        <taxon>Nitrosomonas</taxon>
    </lineage>
</organism>
<name>A0A1I4UBW1_9PROT</name>
<dbReference type="EMBL" id="FOUB01000062">
    <property type="protein sequence ID" value="SFM86405.1"/>
    <property type="molecule type" value="Genomic_DNA"/>
</dbReference>
<evidence type="ECO:0000313" key="2">
    <source>
        <dbReference type="Proteomes" id="UP000183287"/>
    </source>
</evidence>
<dbReference type="AlphaFoldDB" id="A0A1I4UBW1"/>
<keyword evidence="2" id="KW-1185">Reference proteome</keyword>
<dbReference type="Proteomes" id="UP000183287">
    <property type="component" value="Unassembled WGS sequence"/>
</dbReference>
<sequence>MRDVSLVNVQGLPELDFRIMPDRPITFEPTVNIAGLELVDIYLWVVKKFMEGRELASELLPIIKSLFHRGQTDEISVSVIASRWKRLLDDLPETTEENRRRRESSWQLAKRDGFVQLKVMSNYYRIEATAHNAAPDARR</sequence>
<dbReference type="OrthoDB" id="7528126at2"/>
<dbReference type="RefSeq" id="WP_074906707.1">
    <property type="nucleotide sequence ID" value="NZ_FOUB01000062.1"/>
</dbReference>
<reference evidence="2" key="1">
    <citation type="submission" date="2016-10" db="EMBL/GenBank/DDBJ databases">
        <authorList>
            <person name="Varghese N."/>
            <person name="Submissions S."/>
        </authorList>
    </citation>
    <scope>NUCLEOTIDE SEQUENCE [LARGE SCALE GENOMIC DNA]</scope>
    <source>
        <strain evidence="2">Nm44</strain>
    </source>
</reference>
<proteinExistence type="predicted"/>